<dbReference type="GO" id="GO:0005886">
    <property type="term" value="C:plasma membrane"/>
    <property type="evidence" value="ECO:0007669"/>
    <property type="project" value="UniProtKB-SubCell"/>
</dbReference>
<comment type="subcellular location">
    <subcellularLocation>
        <location evidence="1">Cell membrane</location>
        <topology evidence="1">Multi-pass membrane protein</topology>
    </subcellularLocation>
</comment>
<dbReference type="PANTHER" id="PTHR30252">
    <property type="entry name" value="INNER MEMBRANE PEPTIDE TRANSPORTER"/>
    <property type="match status" value="1"/>
</dbReference>
<feature type="transmembrane region" description="Helical" evidence="7">
    <location>
        <begin position="521"/>
        <end position="545"/>
    </location>
</feature>
<feature type="transmembrane region" description="Helical" evidence="7">
    <location>
        <begin position="220"/>
        <end position="242"/>
    </location>
</feature>
<evidence type="ECO:0000256" key="2">
    <source>
        <dbReference type="ARBA" id="ARBA00007755"/>
    </source>
</evidence>
<feature type="transmembrane region" description="Helical" evidence="7">
    <location>
        <begin position="435"/>
        <end position="453"/>
    </location>
</feature>
<comment type="caution">
    <text evidence="9">The sequence shown here is derived from an EMBL/GenBank/DDBJ whole genome shotgun (WGS) entry which is preliminary data.</text>
</comment>
<feature type="domain" description="CstA N-terminal" evidence="8">
    <location>
        <begin position="371"/>
        <end position="507"/>
    </location>
</feature>
<dbReference type="EMBL" id="SOEG01000032">
    <property type="protein sequence ID" value="TDX48206.1"/>
    <property type="molecule type" value="Genomic_DNA"/>
</dbReference>
<evidence type="ECO:0000313" key="9">
    <source>
        <dbReference type="EMBL" id="TDX48206.1"/>
    </source>
</evidence>
<name>A0A4R8GQX1_9FIRM</name>
<feature type="transmembrane region" description="Helical" evidence="7">
    <location>
        <begin position="490"/>
        <end position="509"/>
    </location>
</feature>
<accession>A0A4R8GQX1</accession>
<dbReference type="RefSeq" id="WP_134118328.1">
    <property type="nucleotide sequence ID" value="NZ_SOEG01000032.1"/>
</dbReference>
<evidence type="ECO:0000256" key="5">
    <source>
        <dbReference type="ARBA" id="ARBA00022989"/>
    </source>
</evidence>
<keyword evidence="4 7" id="KW-0812">Transmembrane</keyword>
<proteinExistence type="inferred from homology"/>
<dbReference type="AlphaFoldDB" id="A0A4R8GQX1"/>
<dbReference type="InterPro" id="IPR051605">
    <property type="entry name" value="CstA"/>
</dbReference>
<keyword evidence="5 7" id="KW-1133">Transmembrane helix</keyword>
<dbReference type="STRING" id="926561.GCA_000379025_02458"/>
<feature type="transmembrane region" description="Helical" evidence="7">
    <location>
        <begin position="324"/>
        <end position="349"/>
    </location>
</feature>
<keyword evidence="6 7" id="KW-0472">Membrane</keyword>
<evidence type="ECO:0000259" key="8">
    <source>
        <dbReference type="Pfam" id="PF02554"/>
    </source>
</evidence>
<reference evidence="9 10" key="1">
    <citation type="submission" date="2019-03" db="EMBL/GenBank/DDBJ databases">
        <title>Subsurface microbial communities from deep shales in Ohio and West Virginia, USA.</title>
        <authorList>
            <person name="Wrighton K."/>
        </authorList>
    </citation>
    <scope>NUCLEOTIDE SEQUENCE [LARGE SCALE GENOMIC DNA]</scope>
    <source>
        <strain evidence="9 10">MSL 6dP</strain>
    </source>
</reference>
<organism evidence="9 10">
    <name type="scientific">Orenia marismortui</name>
    <dbReference type="NCBI Taxonomy" id="46469"/>
    <lineage>
        <taxon>Bacteria</taxon>
        <taxon>Bacillati</taxon>
        <taxon>Bacillota</taxon>
        <taxon>Clostridia</taxon>
        <taxon>Halanaerobiales</taxon>
        <taxon>Halobacteroidaceae</taxon>
        <taxon>Orenia</taxon>
    </lineage>
</organism>
<evidence type="ECO:0000256" key="4">
    <source>
        <dbReference type="ARBA" id="ARBA00022692"/>
    </source>
</evidence>
<sequence>MNSLLIAILTFIAYLIAYRLYGTFISDRLFTPDPDSLTPAHEFKDDVDYVPTNKHVLFGHHFTSIAGAAPIVGPAIAVIWGWVPALLWVIFGSIFMGAIHDLGTLIISSRKKGKSISEVTKDIIGTRARYLFLIVMFFLYLMVISVFALVIATLFMNYPETVFPIWMEIPTAILVGYLVYRKNANIKVASLSALLSLYIFVFIGQYIPFQMPGIIMGSPLLTWVFVLFIYAFIASLLPVWTLLQPRDFINSHQLYVGMILMFLGMLVARPEIVAPAVNTDVVGAPNWIPFLFITIACGAISGFHSGVASGTTVKQLDNEKDAKMIAYGGMLAEGMLSIFAILAATAGFASKAAWTEHYASWSAASGLGAKVGAFVEGASTFITSIGIPEGYATAIAGVLIVSFAGTTLDSATRIQSYIIGELAEGMGFKKLSKRLPSTLIAVATAFILATINGGKGGLILWPLFGTTNQLLAGLTLLAITVYLYKAKKPILYTIIPMIFLLVMTSWAMLINIQNYLNNKNIILIAFSICILILELWMIAEAIIAFRLAKNEKLASSEVINS</sequence>
<feature type="transmembrane region" description="Helical" evidence="7">
    <location>
        <begin position="187"/>
        <end position="208"/>
    </location>
</feature>
<feature type="domain" description="CstA N-terminal" evidence="8">
    <location>
        <begin position="2"/>
        <end position="345"/>
    </location>
</feature>
<feature type="transmembrane region" description="Helical" evidence="7">
    <location>
        <begin position="254"/>
        <end position="272"/>
    </location>
</feature>
<comment type="similarity">
    <text evidence="2">Belongs to the peptide transporter carbon starvation (CstA) (TC 2.A.114) family.</text>
</comment>
<feature type="transmembrane region" description="Helical" evidence="7">
    <location>
        <begin position="85"/>
        <end position="109"/>
    </location>
</feature>
<dbReference type="Proteomes" id="UP000295832">
    <property type="component" value="Unassembled WGS sequence"/>
</dbReference>
<protein>
    <submittedName>
        <fullName evidence="9">Carbon starvation protein CstA</fullName>
    </submittedName>
</protein>
<gene>
    <name evidence="9" type="ORF">C7959_1321</name>
</gene>
<evidence type="ECO:0000256" key="6">
    <source>
        <dbReference type="ARBA" id="ARBA00023136"/>
    </source>
</evidence>
<evidence type="ECO:0000256" key="7">
    <source>
        <dbReference type="SAM" id="Phobius"/>
    </source>
</evidence>
<evidence type="ECO:0000256" key="3">
    <source>
        <dbReference type="ARBA" id="ARBA00022475"/>
    </source>
</evidence>
<dbReference type="InterPro" id="IPR003706">
    <property type="entry name" value="CstA_N"/>
</dbReference>
<evidence type="ECO:0000256" key="1">
    <source>
        <dbReference type="ARBA" id="ARBA00004651"/>
    </source>
</evidence>
<feature type="transmembrane region" description="Helical" evidence="7">
    <location>
        <begin position="390"/>
        <end position="408"/>
    </location>
</feature>
<dbReference type="GO" id="GO:0009267">
    <property type="term" value="P:cellular response to starvation"/>
    <property type="evidence" value="ECO:0007669"/>
    <property type="project" value="InterPro"/>
</dbReference>
<dbReference type="Pfam" id="PF02554">
    <property type="entry name" value="CstA"/>
    <property type="match status" value="2"/>
</dbReference>
<feature type="transmembrane region" description="Helical" evidence="7">
    <location>
        <begin position="130"/>
        <end position="156"/>
    </location>
</feature>
<feature type="transmembrane region" description="Helical" evidence="7">
    <location>
        <begin position="459"/>
        <end position="483"/>
    </location>
</feature>
<keyword evidence="10" id="KW-1185">Reference proteome</keyword>
<feature type="transmembrane region" description="Helical" evidence="7">
    <location>
        <begin position="284"/>
        <end position="303"/>
    </location>
</feature>
<evidence type="ECO:0000313" key="10">
    <source>
        <dbReference type="Proteomes" id="UP000295832"/>
    </source>
</evidence>
<feature type="transmembrane region" description="Helical" evidence="7">
    <location>
        <begin position="162"/>
        <end position="180"/>
    </location>
</feature>
<keyword evidence="3" id="KW-1003">Cell membrane</keyword>
<dbReference type="PANTHER" id="PTHR30252:SF0">
    <property type="entry name" value="PEPTIDE TRANSPORTER CSTA"/>
    <property type="match status" value="1"/>
</dbReference>